<evidence type="ECO:0000313" key="2">
    <source>
        <dbReference type="Proteomes" id="UP000185003"/>
    </source>
</evidence>
<reference evidence="1 2" key="1">
    <citation type="submission" date="2016-11" db="EMBL/GenBank/DDBJ databases">
        <authorList>
            <person name="Jaros S."/>
            <person name="Januszkiewicz K."/>
            <person name="Wedrychowicz H."/>
        </authorList>
    </citation>
    <scope>NUCLEOTIDE SEQUENCE [LARGE SCALE GENOMIC DNA]</scope>
    <source>
        <strain evidence="1 2">DSM 24787</strain>
    </source>
</reference>
<dbReference type="STRING" id="536979.SAMN04488055_5420"/>
<organism evidence="1 2">
    <name type="scientific">Chitinophaga niabensis</name>
    <dbReference type="NCBI Taxonomy" id="536979"/>
    <lineage>
        <taxon>Bacteria</taxon>
        <taxon>Pseudomonadati</taxon>
        <taxon>Bacteroidota</taxon>
        <taxon>Chitinophagia</taxon>
        <taxon>Chitinophagales</taxon>
        <taxon>Chitinophagaceae</taxon>
        <taxon>Chitinophaga</taxon>
    </lineage>
</organism>
<dbReference type="Proteomes" id="UP000185003">
    <property type="component" value="Unassembled WGS sequence"/>
</dbReference>
<dbReference type="AlphaFoldDB" id="A0A1N6KA79"/>
<evidence type="ECO:0000313" key="1">
    <source>
        <dbReference type="EMBL" id="SIO53465.1"/>
    </source>
</evidence>
<name>A0A1N6KA79_9BACT</name>
<protein>
    <submittedName>
        <fullName evidence="1">Uncharacterized protein</fullName>
    </submittedName>
</protein>
<dbReference type="RefSeq" id="WP_074242648.1">
    <property type="nucleotide sequence ID" value="NZ_FSRA01000002.1"/>
</dbReference>
<dbReference type="EMBL" id="FSRA01000002">
    <property type="protein sequence ID" value="SIO53465.1"/>
    <property type="molecule type" value="Genomic_DNA"/>
</dbReference>
<sequence length="90" mass="10534">MKHTVNFNEINVLVTWEGPLRDGTDVYVHTGDPGLAMHIIVLFLDDKGMRNLWYEQSWTADNEEQAMRLCRSVEKNWKNWSRKKALGAKE</sequence>
<accession>A0A1N6KA79</accession>
<proteinExistence type="predicted"/>
<keyword evidence="2" id="KW-1185">Reference proteome</keyword>
<gene>
    <name evidence="1" type="ORF">SAMN04488055_5420</name>
</gene>